<dbReference type="Gene3D" id="3.10.120.10">
    <property type="entry name" value="Cytochrome b5-like heme/steroid binding domain"/>
    <property type="match status" value="1"/>
</dbReference>
<dbReference type="OrthoDB" id="10260134at2759"/>
<dbReference type="PANTHER" id="PTHR11351">
    <property type="entry name" value="ACYL-COA DESATURASE"/>
    <property type="match status" value="1"/>
</dbReference>
<dbReference type="InterPro" id="IPR001522">
    <property type="entry name" value="FADS-1_CS"/>
</dbReference>
<dbReference type="PROSITE" id="PS00191">
    <property type="entry name" value="CYTOCHROME_B5_1"/>
    <property type="match status" value="1"/>
</dbReference>
<evidence type="ECO:0000256" key="15">
    <source>
        <dbReference type="SAM" id="Phobius"/>
    </source>
</evidence>
<comment type="cofactor">
    <cofactor evidence="14">
        <name>Fe(2+)</name>
        <dbReference type="ChEBI" id="CHEBI:29033"/>
    </cofactor>
    <text evidence="14">Expected to bind 2 Fe(2+) ions per subunit.</text>
</comment>
<comment type="similarity">
    <text evidence="2 14">Belongs to the fatty acid desaturase type 1 family.</text>
</comment>
<evidence type="ECO:0000256" key="10">
    <source>
        <dbReference type="ARBA" id="ARBA00023004"/>
    </source>
</evidence>
<evidence type="ECO:0000256" key="3">
    <source>
        <dbReference type="ARBA" id="ARBA00022516"/>
    </source>
</evidence>
<accession>A0A2T9YVG4</accession>
<evidence type="ECO:0000256" key="14">
    <source>
        <dbReference type="PIRNR" id="PIRNR000345"/>
    </source>
</evidence>
<keyword evidence="3 14" id="KW-0444">Lipid biosynthesis</keyword>
<feature type="transmembrane region" description="Helical" evidence="15">
    <location>
        <begin position="86"/>
        <end position="108"/>
    </location>
</feature>
<evidence type="ECO:0000313" key="18">
    <source>
        <dbReference type="Proteomes" id="UP000245609"/>
    </source>
</evidence>
<dbReference type="PANTHER" id="PTHR11351:SF31">
    <property type="entry name" value="DESATURASE 1, ISOFORM A-RELATED"/>
    <property type="match status" value="1"/>
</dbReference>
<keyword evidence="10 14" id="KW-0408">Iron</keyword>
<keyword evidence="11 14" id="KW-0443">Lipid metabolism</keyword>
<keyword evidence="5 15" id="KW-0812">Transmembrane</keyword>
<dbReference type="PRINTS" id="PR00075">
    <property type="entry name" value="FACDDSATRASE"/>
</dbReference>
<keyword evidence="14" id="KW-0249">Electron transport</keyword>
<dbReference type="GO" id="GO:0005789">
    <property type="term" value="C:endoplasmic reticulum membrane"/>
    <property type="evidence" value="ECO:0007669"/>
    <property type="project" value="TreeGrafter"/>
</dbReference>
<dbReference type="Proteomes" id="UP000245609">
    <property type="component" value="Unassembled WGS sequence"/>
</dbReference>
<dbReference type="InterPro" id="IPR036400">
    <property type="entry name" value="Cyt_B5-like_heme/steroid_sf"/>
</dbReference>
<dbReference type="PIRSF" id="PIRSF000345">
    <property type="entry name" value="OLE1"/>
    <property type="match status" value="1"/>
</dbReference>
<comment type="caution">
    <text evidence="17">The sequence shown here is derived from an EMBL/GenBank/DDBJ whole genome shotgun (WGS) entry which is preliminary data.</text>
</comment>
<comment type="catalytic activity">
    <reaction evidence="14">
        <text>octadecanoyl-CoA + 2 Fe(II)-[cytochrome b5] + O2 + 2 H(+) = (9Z)-octadecenoyl-CoA + 2 Fe(III)-[cytochrome b5] + 2 H2O</text>
        <dbReference type="Rhea" id="RHEA:19721"/>
        <dbReference type="Rhea" id="RHEA-COMP:10438"/>
        <dbReference type="Rhea" id="RHEA-COMP:10439"/>
        <dbReference type="ChEBI" id="CHEBI:15377"/>
        <dbReference type="ChEBI" id="CHEBI:15378"/>
        <dbReference type="ChEBI" id="CHEBI:15379"/>
        <dbReference type="ChEBI" id="CHEBI:29033"/>
        <dbReference type="ChEBI" id="CHEBI:29034"/>
        <dbReference type="ChEBI" id="CHEBI:57387"/>
        <dbReference type="ChEBI" id="CHEBI:57394"/>
        <dbReference type="EC" id="1.14.19.1"/>
    </reaction>
</comment>
<keyword evidence="18" id="KW-1185">Reference proteome</keyword>
<evidence type="ECO:0000313" key="17">
    <source>
        <dbReference type="EMBL" id="PVU96328.1"/>
    </source>
</evidence>
<keyword evidence="8 15" id="KW-1133">Transmembrane helix</keyword>
<dbReference type="PROSITE" id="PS00476">
    <property type="entry name" value="FATTY_ACID_DESATUR_1"/>
    <property type="match status" value="1"/>
</dbReference>
<feature type="domain" description="Cytochrome b5 heme-binding" evidence="16">
    <location>
        <begin position="322"/>
        <end position="401"/>
    </location>
</feature>
<dbReference type="AlphaFoldDB" id="A0A2T9YVG4"/>
<dbReference type="Pfam" id="PF00487">
    <property type="entry name" value="FA_desaturase"/>
    <property type="match status" value="1"/>
</dbReference>
<keyword evidence="14" id="KW-0813">Transport</keyword>
<evidence type="ECO:0000256" key="13">
    <source>
        <dbReference type="ARBA" id="ARBA00023160"/>
    </source>
</evidence>
<evidence type="ECO:0000256" key="7">
    <source>
        <dbReference type="ARBA" id="ARBA00022832"/>
    </source>
</evidence>
<dbReference type="InterPro" id="IPR005804">
    <property type="entry name" value="FA_desaturase_dom"/>
</dbReference>
<evidence type="ECO:0000256" key="5">
    <source>
        <dbReference type="ARBA" id="ARBA00022692"/>
    </source>
</evidence>
<keyword evidence="6 14" id="KW-0479">Metal-binding</keyword>
<dbReference type="PROSITE" id="PS50255">
    <property type="entry name" value="CYTOCHROME_B5_2"/>
    <property type="match status" value="1"/>
</dbReference>
<dbReference type="GO" id="GO:0005506">
    <property type="term" value="F:iron ion binding"/>
    <property type="evidence" value="ECO:0007669"/>
    <property type="project" value="TreeGrafter"/>
</dbReference>
<reference evidence="17 18" key="1">
    <citation type="journal article" date="2018" name="MBio">
        <title>Comparative Genomics Reveals the Core Gene Toolbox for the Fungus-Insect Symbiosis.</title>
        <authorList>
            <person name="Wang Y."/>
            <person name="Stata M."/>
            <person name="Wang W."/>
            <person name="Stajich J.E."/>
            <person name="White M.M."/>
            <person name="Moncalvo J.M."/>
        </authorList>
    </citation>
    <scope>NUCLEOTIDE SEQUENCE [LARGE SCALE GENOMIC DNA]</scope>
    <source>
        <strain evidence="17 18">SC-DP-2</strain>
    </source>
</reference>
<feature type="transmembrane region" description="Helical" evidence="15">
    <location>
        <begin position="169"/>
        <end position="189"/>
    </location>
</feature>
<dbReference type="Pfam" id="PF00173">
    <property type="entry name" value="Cyt-b5"/>
    <property type="match status" value="1"/>
</dbReference>
<dbReference type="CDD" id="cd03505">
    <property type="entry name" value="Delta9-FADS-like"/>
    <property type="match status" value="1"/>
</dbReference>
<keyword evidence="7 14" id="KW-0276">Fatty acid metabolism</keyword>
<evidence type="ECO:0000256" key="1">
    <source>
        <dbReference type="ARBA" id="ARBA00004141"/>
    </source>
</evidence>
<feature type="transmembrane region" description="Helical" evidence="15">
    <location>
        <begin position="26"/>
        <end position="45"/>
    </location>
</feature>
<dbReference type="GO" id="GO:0006636">
    <property type="term" value="P:unsaturated fatty acid biosynthetic process"/>
    <property type="evidence" value="ECO:0007669"/>
    <property type="project" value="UniProtKB-UniRule"/>
</dbReference>
<dbReference type="SMART" id="SM01117">
    <property type="entry name" value="Cyt-b5"/>
    <property type="match status" value="1"/>
</dbReference>
<evidence type="ECO:0000256" key="11">
    <source>
        <dbReference type="ARBA" id="ARBA00023098"/>
    </source>
</evidence>
<dbReference type="SUPFAM" id="SSF55856">
    <property type="entry name" value="Cytochrome b5-like heme/steroid binding domain"/>
    <property type="match status" value="1"/>
</dbReference>
<gene>
    <name evidence="17" type="ORF">BB560_005816</name>
</gene>
<evidence type="ECO:0000256" key="6">
    <source>
        <dbReference type="ARBA" id="ARBA00022723"/>
    </source>
</evidence>
<dbReference type="GO" id="GO:0020037">
    <property type="term" value="F:heme binding"/>
    <property type="evidence" value="ECO:0007669"/>
    <property type="project" value="InterPro"/>
</dbReference>
<dbReference type="InterPro" id="IPR018506">
    <property type="entry name" value="Cyt_B5_heme-BS"/>
</dbReference>
<dbReference type="EMBL" id="MBFS01002506">
    <property type="protein sequence ID" value="PVU96328.1"/>
    <property type="molecule type" value="Genomic_DNA"/>
</dbReference>
<dbReference type="InterPro" id="IPR015876">
    <property type="entry name" value="Acyl-CoA_DS"/>
</dbReference>
<dbReference type="STRING" id="133381.A0A2T9YVG4"/>
<evidence type="ECO:0000259" key="16">
    <source>
        <dbReference type="PROSITE" id="PS50255"/>
    </source>
</evidence>
<keyword evidence="13 14" id="KW-0275">Fatty acid biosynthesis</keyword>
<keyword evidence="4 14" id="KW-0349">Heme</keyword>
<name>A0A2T9YVG4_9FUNG</name>
<dbReference type="GO" id="GO:0004768">
    <property type="term" value="F:stearoyl-CoA 9-desaturase activity"/>
    <property type="evidence" value="ECO:0007669"/>
    <property type="project" value="UniProtKB-UniRule"/>
</dbReference>
<protein>
    <recommendedName>
        <fullName evidence="14">Acyl-CoA desaturase</fullName>
        <ecNumber evidence="14">1.14.19.1</ecNumber>
    </recommendedName>
</protein>
<proteinExistence type="inferred from homology"/>
<dbReference type="InterPro" id="IPR001199">
    <property type="entry name" value="Cyt_B5-like_heme/steroid-bd"/>
</dbReference>
<comment type="subcellular location">
    <subcellularLocation>
        <location evidence="1">Membrane</location>
        <topology evidence="1">Multi-pass membrane protein</topology>
    </subcellularLocation>
</comment>
<sequence>MAETIEKPTYKPIAFPKDDRPLFKKLAWQNILFLPAVPILALYGLFTTEMKLYTIIFAVVFGVFSGLGITAGYHRLWSHSSYKATLPLEIFLLIAGVTAVQESAILWCRHHRAHHRYTDTRLDPYNALKGFFYTHIGWLIFRKDRLRFSSLGIPDIKIDQFIKWQHENYNFLAIVFSFIVPTAICGYGWGDWRGGFYIASALRLAVIHQLTFCINSITHIFGTATFGDTQTSKDLTLVALLTFGEGYHNFHHEFPNDYGCTSIIYTFDITRLFIEAMAFLGLAYDLKSTPLDQVKKCYDQMKLKQLRKKKDDIEIDPILEKLPIYTPEEFNTQVKEYNKKWIIINDVICDVSSFIDKHPGGRGYIISGIGKDMSNAFNGGVYQHHSAAHNILSELRVGTIRY</sequence>
<evidence type="ECO:0000256" key="4">
    <source>
        <dbReference type="ARBA" id="ARBA00022617"/>
    </source>
</evidence>
<evidence type="ECO:0000256" key="8">
    <source>
        <dbReference type="ARBA" id="ARBA00022989"/>
    </source>
</evidence>
<dbReference type="InterPro" id="IPR009160">
    <property type="entry name" value="Acyl-CoA_deSatase_haem/ster-bd"/>
</dbReference>
<keyword evidence="9 14" id="KW-0560">Oxidoreductase</keyword>
<evidence type="ECO:0000256" key="9">
    <source>
        <dbReference type="ARBA" id="ARBA00023002"/>
    </source>
</evidence>
<feature type="transmembrane region" description="Helical" evidence="15">
    <location>
        <begin position="52"/>
        <end position="74"/>
    </location>
</feature>
<comment type="function">
    <text evidence="14">Stearoyl-CoA desaturase that utilizes O(2) and electrons from reduced cytochrome b5 to introduce the first double bond into saturated fatty acyl-CoA substrates.</text>
</comment>
<keyword evidence="12 15" id="KW-0472">Membrane</keyword>
<evidence type="ECO:0000256" key="2">
    <source>
        <dbReference type="ARBA" id="ARBA00009295"/>
    </source>
</evidence>
<organism evidence="17 18">
    <name type="scientific">Smittium megazygosporum</name>
    <dbReference type="NCBI Taxonomy" id="133381"/>
    <lineage>
        <taxon>Eukaryota</taxon>
        <taxon>Fungi</taxon>
        <taxon>Fungi incertae sedis</taxon>
        <taxon>Zoopagomycota</taxon>
        <taxon>Kickxellomycotina</taxon>
        <taxon>Harpellomycetes</taxon>
        <taxon>Harpellales</taxon>
        <taxon>Legeriomycetaceae</taxon>
        <taxon>Smittium</taxon>
    </lineage>
</organism>
<dbReference type="EC" id="1.14.19.1" evidence="14"/>
<evidence type="ECO:0000256" key="12">
    <source>
        <dbReference type="ARBA" id="ARBA00023136"/>
    </source>
</evidence>